<organism evidence="2 3">
    <name type="scientific">Ilyodon furcidens</name>
    <name type="common">goldbreast splitfin</name>
    <dbReference type="NCBI Taxonomy" id="33524"/>
    <lineage>
        <taxon>Eukaryota</taxon>
        <taxon>Metazoa</taxon>
        <taxon>Chordata</taxon>
        <taxon>Craniata</taxon>
        <taxon>Vertebrata</taxon>
        <taxon>Euteleostomi</taxon>
        <taxon>Actinopterygii</taxon>
        <taxon>Neopterygii</taxon>
        <taxon>Teleostei</taxon>
        <taxon>Neoteleostei</taxon>
        <taxon>Acanthomorphata</taxon>
        <taxon>Ovalentaria</taxon>
        <taxon>Atherinomorphae</taxon>
        <taxon>Cyprinodontiformes</taxon>
        <taxon>Goodeidae</taxon>
        <taxon>Ilyodon</taxon>
    </lineage>
</organism>
<name>A0ABV0TDH2_9TELE</name>
<evidence type="ECO:0000313" key="2">
    <source>
        <dbReference type="EMBL" id="MEQ2230061.1"/>
    </source>
</evidence>
<evidence type="ECO:0000256" key="1">
    <source>
        <dbReference type="SAM" id="MobiDB-lite"/>
    </source>
</evidence>
<protein>
    <submittedName>
        <fullName evidence="2">Uncharacterized protein</fullName>
    </submittedName>
</protein>
<feature type="region of interest" description="Disordered" evidence="1">
    <location>
        <begin position="50"/>
        <end position="72"/>
    </location>
</feature>
<gene>
    <name evidence="2" type="ORF">ILYODFUR_025328</name>
</gene>
<reference evidence="2 3" key="1">
    <citation type="submission" date="2021-06" db="EMBL/GenBank/DDBJ databases">
        <authorList>
            <person name="Palmer J.M."/>
        </authorList>
    </citation>
    <scope>NUCLEOTIDE SEQUENCE [LARGE SCALE GENOMIC DNA]</scope>
    <source>
        <strain evidence="3">if_2019</strain>
        <tissue evidence="2">Muscle</tissue>
    </source>
</reference>
<comment type="caution">
    <text evidence="2">The sequence shown here is derived from an EMBL/GenBank/DDBJ whole genome shotgun (WGS) entry which is preliminary data.</text>
</comment>
<accession>A0ABV0TDH2</accession>
<keyword evidence="3" id="KW-1185">Reference proteome</keyword>
<sequence>MREMHKYARQCLPAGTAHSAPWRTSCSFSAQETQTFLYLLPSASTKAGSMKTSQTATSDARLPAVSSGPGVEFSGKKRGGKICFYIIKGRCNGVTVLNKT</sequence>
<proteinExistence type="predicted"/>
<evidence type="ECO:0000313" key="3">
    <source>
        <dbReference type="Proteomes" id="UP001482620"/>
    </source>
</evidence>
<dbReference type="Proteomes" id="UP001482620">
    <property type="component" value="Unassembled WGS sequence"/>
</dbReference>
<dbReference type="EMBL" id="JAHRIQ010026254">
    <property type="protein sequence ID" value="MEQ2230061.1"/>
    <property type="molecule type" value="Genomic_DNA"/>
</dbReference>